<evidence type="ECO:0000313" key="1">
    <source>
        <dbReference type="EMBL" id="KAK6617627.1"/>
    </source>
</evidence>
<dbReference type="Proteomes" id="UP001359485">
    <property type="component" value="Unassembled WGS sequence"/>
</dbReference>
<reference evidence="1 2" key="1">
    <citation type="submission" date="2023-09" db="EMBL/GenBank/DDBJ databases">
        <title>Genomes of two closely related lineages of the louse Polyplax serrata with different host specificities.</title>
        <authorList>
            <person name="Martinu J."/>
            <person name="Tarabai H."/>
            <person name="Stefka J."/>
            <person name="Hypsa V."/>
        </authorList>
    </citation>
    <scope>NUCLEOTIDE SEQUENCE [LARGE SCALE GENOMIC DNA]</scope>
    <source>
        <strain evidence="1">98ZLc_SE</strain>
    </source>
</reference>
<keyword evidence="2" id="KW-1185">Reference proteome</keyword>
<gene>
    <name evidence="1" type="ORF">RUM44_005215</name>
</gene>
<evidence type="ECO:0000313" key="2">
    <source>
        <dbReference type="Proteomes" id="UP001359485"/>
    </source>
</evidence>
<dbReference type="EMBL" id="JAWJWF010000051">
    <property type="protein sequence ID" value="KAK6617627.1"/>
    <property type="molecule type" value="Genomic_DNA"/>
</dbReference>
<organism evidence="1 2">
    <name type="scientific">Polyplax serrata</name>
    <name type="common">Common mouse louse</name>
    <dbReference type="NCBI Taxonomy" id="468196"/>
    <lineage>
        <taxon>Eukaryota</taxon>
        <taxon>Metazoa</taxon>
        <taxon>Ecdysozoa</taxon>
        <taxon>Arthropoda</taxon>
        <taxon>Hexapoda</taxon>
        <taxon>Insecta</taxon>
        <taxon>Pterygota</taxon>
        <taxon>Neoptera</taxon>
        <taxon>Paraneoptera</taxon>
        <taxon>Psocodea</taxon>
        <taxon>Troctomorpha</taxon>
        <taxon>Phthiraptera</taxon>
        <taxon>Anoplura</taxon>
        <taxon>Polyplacidae</taxon>
        <taxon>Polyplax</taxon>
    </lineage>
</organism>
<proteinExistence type="predicted"/>
<comment type="caution">
    <text evidence="1">The sequence shown here is derived from an EMBL/GenBank/DDBJ whole genome shotgun (WGS) entry which is preliminary data.</text>
</comment>
<protein>
    <submittedName>
        <fullName evidence="1">Uncharacterized protein</fullName>
    </submittedName>
</protein>
<accession>A0ABR1AED5</accession>
<name>A0ABR1AED5_POLSC</name>
<sequence length="66" mass="7618">MLTAPWGRGRQNKNVVIKKDERNFEDLNLGKGQCTNRVRSYTGQCAYEVFANSTHQYVKYGFLLTT</sequence>